<dbReference type="GO" id="GO:0031146">
    <property type="term" value="P:SCF-dependent proteasomal ubiquitin-dependent protein catabolic process"/>
    <property type="evidence" value="ECO:0007669"/>
    <property type="project" value="TreeGrafter"/>
</dbReference>
<evidence type="ECO:0000313" key="6">
    <source>
        <dbReference type="Proteomes" id="UP000265020"/>
    </source>
</evidence>
<evidence type="ECO:0000313" key="5">
    <source>
        <dbReference type="Ensembl" id="ENSCVAP00000003077.1"/>
    </source>
</evidence>
<proteinExistence type="predicted"/>
<dbReference type="InterPro" id="IPR007397">
    <property type="entry name" value="F-box-assoc_dom"/>
</dbReference>
<dbReference type="GO" id="GO:0019005">
    <property type="term" value="C:SCF ubiquitin ligase complex"/>
    <property type="evidence" value="ECO:0007669"/>
    <property type="project" value="TreeGrafter"/>
</dbReference>
<accession>A0A3Q2CDW1</accession>
<dbReference type="GO" id="GO:0005737">
    <property type="term" value="C:cytoplasm"/>
    <property type="evidence" value="ECO:0007669"/>
    <property type="project" value="UniProtKB-ARBA"/>
</dbReference>
<dbReference type="GO" id="GO:0061630">
    <property type="term" value="F:ubiquitin protein ligase activity"/>
    <property type="evidence" value="ECO:0007669"/>
    <property type="project" value="TreeGrafter"/>
</dbReference>
<dbReference type="OrthoDB" id="1107553at2759"/>
<dbReference type="Gene3D" id="2.60.120.260">
    <property type="entry name" value="Galactose-binding domain-like"/>
    <property type="match status" value="1"/>
</dbReference>
<dbReference type="FunFam" id="1.20.1280.50:FF:000002">
    <property type="entry name" value="F-box only protein 44"/>
    <property type="match status" value="1"/>
</dbReference>
<dbReference type="Gene3D" id="1.20.1280.50">
    <property type="match status" value="1"/>
</dbReference>
<dbReference type="GeneID" id="107083892"/>
<dbReference type="FunFam" id="2.60.120.260:FF:000012">
    <property type="entry name" value="F-box only protein 2"/>
    <property type="match status" value="1"/>
</dbReference>
<dbReference type="InterPro" id="IPR001810">
    <property type="entry name" value="F-box_dom"/>
</dbReference>
<feature type="region of interest" description="Disordered" evidence="2">
    <location>
        <begin position="1"/>
        <end position="39"/>
    </location>
</feature>
<organism evidence="5 6">
    <name type="scientific">Cyprinodon variegatus</name>
    <name type="common">Sheepshead minnow</name>
    <dbReference type="NCBI Taxonomy" id="28743"/>
    <lineage>
        <taxon>Eukaryota</taxon>
        <taxon>Metazoa</taxon>
        <taxon>Chordata</taxon>
        <taxon>Craniata</taxon>
        <taxon>Vertebrata</taxon>
        <taxon>Euteleostomi</taxon>
        <taxon>Actinopterygii</taxon>
        <taxon>Neopterygii</taxon>
        <taxon>Teleostei</taxon>
        <taxon>Neoteleostei</taxon>
        <taxon>Acanthomorphata</taxon>
        <taxon>Ovalentaria</taxon>
        <taxon>Atherinomorphae</taxon>
        <taxon>Cyprinodontiformes</taxon>
        <taxon>Cyprinodontidae</taxon>
        <taxon>Cyprinodon</taxon>
    </lineage>
</organism>
<dbReference type="GO" id="GO:0036503">
    <property type="term" value="P:ERAD pathway"/>
    <property type="evidence" value="ECO:0007669"/>
    <property type="project" value="TreeGrafter"/>
</dbReference>
<evidence type="ECO:0000259" key="4">
    <source>
        <dbReference type="PROSITE" id="PS51114"/>
    </source>
</evidence>
<evidence type="ECO:0000259" key="3">
    <source>
        <dbReference type="PROSITE" id="PS50181"/>
    </source>
</evidence>
<protein>
    <submittedName>
        <fullName evidence="5">F-box only protein 44-like</fullName>
    </submittedName>
</protein>
<name>A0A3Q2CDW1_CYPVA</name>
<dbReference type="SMART" id="SM00256">
    <property type="entry name" value="FBOX"/>
    <property type="match status" value="1"/>
</dbReference>
<feature type="domain" description="F-box" evidence="3">
    <location>
        <begin position="53"/>
        <end position="100"/>
    </location>
</feature>
<reference evidence="5" key="2">
    <citation type="submission" date="2025-09" db="UniProtKB">
        <authorList>
            <consortium name="Ensembl"/>
        </authorList>
    </citation>
    <scope>IDENTIFICATION</scope>
</reference>
<dbReference type="KEGG" id="cvg:107083892"/>
<sequence length="302" mass="35488">MKRIAGQNQDETTETDHRKKQTLANLPESPLHPPRDKMSVSQVNGKFSALPHDAEVIPFPLDVWEEIFLNLPPHFVVCVCRLVCNEWKDVADSESFWKERCRREGYHLNDPTKVPRDWRMFYFLSKNRRNLIKNPRGEDGFQRWNIVQNGGDKWSLENPRLPHPNPAVKKTFVTSYYMCTKEQLIDLEKEGYSPSLMDEIQPHIRISDWYAPRWDCGSIYEISVQLLDKNKRIVKTFSPEQVSFPQWNDQQWNQMVHVFKDYGPGVRYVNFCHGGRDTQFWAGHYGIRVTESCVEVCPALET</sequence>
<dbReference type="PANTHER" id="PTHR12125">
    <property type="entry name" value="F-BOX ONLY PROTEIN 6-LIKE PROTEIN"/>
    <property type="match status" value="1"/>
</dbReference>
<feature type="compositionally biased region" description="Polar residues" evidence="2">
    <location>
        <begin position="1"/>
        <end position="10"/>
    </location>
</feature>
<dbReference type="SMART" id="SM01198">
    <property type="entry name" value="FBA"/>
    <property type="match status" value="1"/>
</dbReference>
<dbReference type="Pfam" id="PF04300">
    <property type="entry name" value="FBA"/>
    <property type="match status" value="1"/>
</dbReference>
<feature type="domain" description="FBA" evidence="4">
    <location>
        <begin position="121"/>
        <end position="298"/>
    </location>
</feature>
<evidence type="ECO:0000256" key="1">
    <source>
        <dbReference type="ARBA" id="ARBA00022786"/>
    </source>
</evidence>
<dbReference type="Ensembl" id="ENSCVAT00000010629.1">
    <property type="protein sequence ID" value="ENSCVAP00000003077.1"/>
    <property type="gene ID" value="ENSCVAG00000004244.1"/>
</dbReference>
<evidence type="ECO:0000256" key="2">
    <source>
        <dbReference type="SAM" id="MobiDB-lite"/>
    </source>
</evidence>
<dbReference type="GO" id="GO:0006516">
    <property type="term" value="P:glycoprotein catabolic process"/>
    <property type="evidence" value="ECO:0007669"/>
    <property type="project" value="TreeGrafter"/>
</dbReference>
<dbReference type="PANTHER" id="PTHR12125:SF12">
    <property type="entry name" value="F-BOX ONLY PROTEIN 6"/>
    <property type="match status" value="1"/>
</dbReference>
<dbReference type="GeneTree" id="ENSGT00940000159408"/>
<dbReference type="AlphaFoldDB" id="A0A3Q2CDW1"/>
<dbReference type="Proteomes" id="UP000265020">
    <property type="component" value="Unassembled WGS sequence"/>
</dbReference>
<dbReference type="Pfam" id="PF00646">
    <property type="entry name" value="F-box"/>
    <property type="match status" value="1"/>
</dbReference>
<dbReference type="InterPro" id="IPR039752">
    <property type="entry name" value="F-box_only"/>
</dbReference>
<dbReference type="PROSITE" id="PS51114">
    <property type="entry name" value="FBA"/>
    <property type="match status" value="1"/>
</dbReference>
<dbReference type="SUPFAM" id="SSF49785">
    <property type="entry name" value="Galactose-binding domain-like"/>
    <property type="match status" value="1"/>
</dbReference>
<dbReference type="RefSeq" id="XP_015228914.1">
    <property type="nucleotide sequence ID" value="XM_015373428.1"/>
</dbReference>
<reference evidence="5" key="1">
    <citation type="submission" date="2025-08" db="UniProtKB">
        <authorList>
            <consortium name="Ensembl"/>
        </authorList>
    </citation>
    <scope>IDENTIFICATION</scope>
</reference>
<keyword evidence="6" id="KW-1185">Reference proteome</keyword>
<dbReference type="InterPro" id="IPR036047">
    <property type="entry name" value="F-box-like_dom_sf"/>
</dbReference>
<dbReference type="SUPFAM" id="SSF81383">
    <property type="entry name" value="F-box domain"/>
    <property type="match status" value="1"/>
</dbReference>
<dbReference type="PROSITE" id="PS50181">
    <property type="entry name" value="FBOX"/>
    <property type="match status" value="1"/>
</dbReference>
<keyword evidence="1" id="KW-0833">Ubl conjugation pathway</keyword>
<dbReference type="STRING" id="28743.ENSCVAP00000003077"/>
<dbReference type="InterPro" id="IPR008979">
    <property type="entry name" value="Galactose-bd-like_sf"/>
</dbReference>